<accession>A0AAP2CQ00</accession>
<dbReference type="Pfam" id="PF11153">
    <property type="entry name" value="DUF2931"/>
    <property type="match status" value="1"/>
</dbReference>
<reference evidence="1 2" key="1">
    <citation type="journal article" date="2021" name="Arch. Microbiol.">
        <title>Harenicola maris gen. nov., sp. nov. isolated from the Sea of Japan shallow sediments.</title>
        <authorList>
            <person name="Romanenko L.A."/>
            <person name="Kurilenko V.V."/>
            <person name="Chernysheva N.Y."/>
            <person name="Tekutyeva L.A."/>
            <person name="Velansky P.V."/>
            <person name="Svetashev V.I."/>
            <person name="Isaeva M.P."/>
        </authorList>
    </citation>
    <scope>NUCLEOTIDE SEQUENCE [LARGE SCALE GENOMIC DNA]</scope>
    <source>
        <strain evidence="1 2">KMM 3653</strain>
    </source>
</reference>
<organism evidence="1 2">
    <name type="scientific">Harenicola maris</name>
    <dbReference type="NCBI Taxonomy" id="2841044"/>
    <lineage>
        <taxon>Bacteria</taxon>
        <taxon>Pseudomonadati</taxon>
        <taxon>Pseudomonadota</taxon>
        <taxon>Alphaproteobacteria</taxon>
        <taxon>Rhodobacterales</taxon>
        <taxon>Paracoccaceae</taxon>
        <taxon>Harenicola</taxon>
    </lineage>
</organism>
<dbReference type="InterPro" id="IPR021326">
    <property type="entry name" value="DUF2931"/>
</dbReference>
<sequence>MAAFHWLPSESAPADAPMEIVNAFFHFADGTALYVPSGQTVANGWGEIGSTHITFPEWKEVPVGVGVRWWSLIEDTFYEAELDLPTSDITAMFQQGVFNPIRGQRDTFRTIVLGLAPGGDVSLWLTTGSITHEVMGITAAPVTQNWEVFNQLPDMTRPEVREEGLREVLSPSRYAALAAAPPPPGQWGAWRQRFPWHLRLRLPGAPELLWINSLNGEREIHALPDWQDAWEDRAAPALIRYNWTDSAGDPFQTEITFDPAETFEAFSRFAEARPEEAPFELTIEQSGFFEHAEVALRDAQLYLPLTETTVEVFAR</sequence>
<dbReference type="EMBL" id="JADQAZ010000001">
    <property type="protein sequence ID" value="MBT0956406.1"/>
    <property type="molecule type" value="Genomic_DNA"/>
</dbReference>
<proteinExistence type="predicted"/>
<gene>
    <name evidence="1" type="ORF">IV417_03330</name>
</gene>
<evidence type="ECO:0000313" key="1">
    <source>
        <dbReference type="EMBL" id="MBT0956406.1"/>
    </source>
</evidence>
<keyword evidence="2" id="KW-1185">Reference proteome</keyword>
<dbReference type="Proteomes" id="UP001315686">
    <property type="component" value="Unassembled WGS sequence"/>
</dbReference>
<protein>
    <submittedName>
        <fullName evidence="1">DUF2931 family protein</fullName>
    </submittedName>
</protein>
<comment type="caution">
    <text evidence="1">The sequence shown here is derived from an EMBL/GenBank/DDBJ whole genome shotgun (WGS) entry which is preliminary data.</text>
</comment>
<evidence type="ECO:0000313" key="2">
    <source>
        <dbReference type="Proteomes" id="UP001315686"/>
    </source>
</evidence>
<dbReference type="AlphaFoldDB" id="A0AAP2CQ00"/>
<dbReference type="RefSeq" id="WP_327792611.1">
    <property type="nucleotide sequence ID" value="NZ_JADQAZ010000001.1"/>
</dbReference>
<name>A0AAP2CQ00_9RHOB</name>